<evidence type="ECO:0000256" key="2">
    <source>
        <dbReference type="SAM" id="Phobius"/>
    </source>
</evidence>
<dbReference type="Pfam" id="PF11739">
    <property type="entry name" value="YdbH-like"/>
    <property type="match status" value="1"/>
</dbReference>
<keyword evidence="2" id="KW-0812">Transmembrane</keyword>
<feature type="region of interest" description="Disordered" evidence="1">
    <location>
        <begin position="1"/>
        <end position="25"/>
    </location>
</feature>
<name>A0A2X1C744_BREDI</name>
<dbReference type="InterPro" id="IPR021730">
    <property type="entry name" value="YdbH"/>
</dbReference>
<evidence type="ECO:0000256" key="1">
    <source>
        <dbReference type="SAM" id="MobiDB-lite"/>
    </source>
</evidence>
<feature type="compositionally biased region" description="Polar residues" evidence="1">
    <location>
        <begin position="1"/>
        <end position="10"/>
    </location>
</feature>
<evidence type="ECO:0000313" key="4">
    <source>
        <dbReference type="Proteomes" id="UP000250358"/>
    </source>
</evidence>
<dbReference type="EMBL" id="UAQM01000001">
    <property type="protein sequence ID" value="SPU42466.1"/>
    <property type="molecule type" value="Genomic_DNA"/>
</dbReference>
<protein>
    <submittedName>
        <fullName evidence="3">Dicarboxylate transport</fullName>
    </submittedName>
</protein>
<feature type="transmembrane region" description="Helical" evidence="2">
    <location>
        <begin position="31"/>
        <end position="52"/>
    </location>
</feature>
<gene>
    <name evidence="3" type="ORF">NCTC11165_00612</name>
</gene>
<proteinExistence type="predicted"/>
<dbReference type="Proteomes" id="UP000250358">
    <property type="component" value="Unassembled WGS sequence"/>
</dbReference>
<dbReference type="RefSeq" id="WP_252865435.1">
    <property type="nucleotide sequence ID" value="NZ_UAQM01000001.1"/>
</dbReference>
<sequence>MTDDIATSGSDAGPAHSSGAPSGKGRSRLRLAVRTLLILLALLLVLVATLYLNRRAAARELLVGWLDRKGIDADVEVERLELNGFVGKVSIGDPKNPDFKVERVEVDYAVGLPWSKAGLGVTPSRVRLVRPIVRAAWKDGKLSLGSLDPLVEEFTGKPPKPDSRAPLVIVEGGQARLDTEYGPVRLLADARIDDGKLMRLSGRMPAASLKSGETEARGLAGVIEMTTVGDRMAVKLDAQAERFAVAGVGGQGAALSLSGDLPYPDLKTRRGDGRIGLTARLTADELAGAGTTARQAAATMNFAGAVEGWLNAYSLKGEAKASATAGRLQGEGMEVRQAALDLNRLTLSTSGGTEGQEMKWRAASPLRLTAASGRFGENRLTQAVVASNAIEAGGKGAAFEVQGPATLTARRLATGDVTLDGARSRLDFDLVRDSITRISATGALGADRVSAPVLGAPLADDLPELAELKRALGAFALDAPQVRLISDNAGVELTLLRPITARPANGGELRLSAATGPVLSLTAGGATRGAFSVASTRGGGLPEARFDGVEWRLTPGGFAAKLKGQAALDFGPARGIAFSTQGELASAGGRLTYTASDCIPVTLDKLDLGENSVEAVSGRVCPTSAPLLTARNGSWRAQARLAEVAATAPVFEVGFTDAEGDLVVDGAANGLSMRVGVSKAQVADTADPVRFLPLQAKGEARLAGDVWTAGFDLSRLEYAVGRVDVRHDVQAEAGGAVISAPSLAFTEHGLQPDDLSPLVADYVKSPVEGSAGFEGRFDWAAEGATSSGVLTVPELDFTSPAGKVQGLKGRVEFTSLTPLITAPNQTLTADRVQTVTPLTDLQLSFGLDEKALTIGGGQIQAAGGRISVEPLSLPLTPGEGWGGVVVVEGVQLNELLKSANLQDKAEFDAVVSGRLPFTYDPKDGWRIVGGVLNGVRPGRLSIQPQVFDDLAAGGGGETGVPPNTMQDLAYQAMQDLAISDLTAEVNSLDQGRLGVRFRINGRHDPPEREQLRLTFMELIRRDFLNKKLNLPSDTPIDLTLDTTWNANQIISDLLEYARRGETPVLTTDETP</sequence>
<accession>A0A2X1C744</accession>
<reference evidence="3 4" key="1">
    <citation type="submission" date="2018-06" db="EMBL/GenBank/DDBJ databases">
        <authorList>
            <consortium name="Pathogen Informatics"/>
            <person name="Doyle S."/>
        </authorList>
    </citation>
    <scope>NUCLEOTIDE SEQUENCE [LARGE SCALE GENOMIC DNA]</scope>
    <source>
        <strain evidence="3 4">NCTC11165</strain>
    </source>
</reference>
<keyword evidence="2" id="KW-1133">Transmembrane helix</keyword>
<dbReference type="AlphaFoldDB" id="A0A2X1C744"/>
<evidence type="ECO:0000313" key="3">
    <source>
        <dbReference type="EMBL" id="SPU42466.1"/>
    </source>
</evidence>
<organism evidence="3 4">
    <name type="scientific">Brevundimonas diminuta</name>
    <name type="common">Pseudomonas diminuta</name>
    <dbReference type="NCBI Taxonomy" id="293"/>
    <lineage>
        <taxon>Bacteria</taxon>
        <taxon>Pseudomonadati</taxon>
        <taxon>Pseudomonadota</taxon>
        <taxon>Alphaproteobacteria</taxon>
        <taxon>Caulobacterales</taxon>
        <taxon>Caulobacteraceae</taxon>
        <taxon>Brevundimonas</taxon>
    </lineage>
</organism>
<keyword evidence="2" id="KW-0472">Membrane</keyword>